<accession>A0A172Y4T7</accession>
<dbReference type="OrthoDB" id="7632623at2"/>
<dbReference type="AlphaFoldDB" id="A0A172Y4T7"/>
<keyword evidence="1" id="KW-0966">Cell projection</keyword>
<reference evidence="1 2" key="1">
    <citation type="journal article" date="2014" name="Genome Announc.">
        <title>Genome Sequence of a Promising Hydrogen-Producing Facultative Anaerobic Bacterium, Brevundimonas naejangsanensis Strain B1.</title>
        <authorList>
            <person name="Su H."/>
            <person name="Zhang T."/>
            <person name="Bao M."/>
            <person name="Jiang Y."/>
            <person name="Wang Y."/>
            <person name="Tan T."/>
        </authorList>
    </citation>
    <scope>NUCLEOTIDE SEQUENCE [LARGE SCALE GENOMIC DNA]</scope>
    <source>
        <strain evidence="1 2">B1</strain>
    </source>
</reference>
<protein>
    <submittedName>
        <fullName evidence="1">Flagellar basal-body protein FlbY</fullName>
    </submittedName>
</protein>
<dbReference type="eggNOG" id="ENOG5032W8K">
    <property type="taxonomic scope" value="Bacteria"/>
</dbReference>
<dbReference type="EMBL" id="CP015614">
    <property type="protein sequence ID" value="ANF54213.1"/>
    <property type="molecule type" value="Genomic_DNA"/>
</dbReference>
<sequence length="146" mass="15525">MTADVETAALRVQHLTRLTRDLTDRLSLEMDALRAHRAQDLSEGMAQTQEMANLYRRESAQVKANPAAIAAAPEADRRALIDATEAFETILAEHAVTVEAARQISEGLVRTIAAEVAGARAQGVGYGASGQAMQGDGRAVALNRTA</sequence>
<dbReference type="STRING" id="588932.DA69_05325"/>
<proteinExistence type="predicted"/>
<keyword evidence="1" id="KW-0282">Flagellum</keyword>
<dbReference type="Proteomes" id="UP000077603">
    <property type="component" value="Chromosome"/>
</dbReference>
<keyword evidence="2" id="KW-1185">Reference proteome</keyword>
<gene>
    <name evidence="1" type="ORF">DA69_05325</name>
</gene>
<keyword evidence="1" id="KW-0969">Cilium</keyword>
<name>A0A172Y4T7_9CAUL</name>
<organism evidence="1 2">
    <name type="scientific">Brevundimonas naejangsanensis</name>
    <dbReference type="NCBI Taxonomy" id="588932"/>
    <lineage>
        <taxon>Bacteria</taxon>
        <taxon>Pseudomonadati</taxon>
        <taxon>Pseudomonadota</taxon>
        <taxon>Alphaproteobacteria</taxon>
        <taxon>Caulobacterales</taxon>
        <taxon>Caulobacteraceae</taxon>
        <taxon>Brevundimonas</taxon>
    </lineage>
</organism>
<evidence type="ECO:0000313" key="2">
    <source>
        <dbReference type="Proteomes" id="UP000077603"/>
    </source>
</evidence>
<evidence type="ECO:0000313" key="1">
    <source>
        <dbReference type="EMBL" id="ANF54213.1"/>
    </source>
</evidence>
<dbReference type="RefSeq" id="WP_025977100.1">
    <property type="nucleotide sequence ID" value="NZ_CP015614.1"/>
</dbReference>
<dbReference type="KEGG" id="bne:DA69_05325"/>